<dbReference type="OrthoDB" id="2455196at2"/>
<keyword evidence="1" id="KW-0812">Transmembrane</keyword>
<proteinExistence type="predicted"/>
<accession>A0A1H0FSV3</accession>
<evidence type="ECO:0000313" key="4">
    <source>
        <dbReference type="Proteomes" id="UP000198860"/>
    </source>
</evidence>
<dbReference type="EMBL" id="FNIZ01000002">
    <property type="protein sequence ID" value="SDN97753.1"/>
    <property type="molecule type" value="Genomic_DNA"/>
</dbReference>
<reference evidence="4" key="1">
    <citation type="submission" date="2016-10" db="EMBL/GenBank/DDBJ databases">
        <authorList>
            <person name="Varghese N."/>
            <person name="Submissions S."/>
        </authorList>
    </citation>
    <scope>NUCLEOTIDE SEQUENCE [LARGE SCALE GENOMIC DNA]</scope>
    <source>
        <strain evidence="4">CGMCC 1.3703</strain>
    </source>
</reference>
<evidence type="ECO:0000313" key="3">
    <source>
        <dbReference type="EMBL" id="SDN97753.1"/>
    </source>
</evidence>
<name>A0A1H0FSV3_HALAD</name>
<dbReference type="STRING" id="240303.SAMN05421677_102103"/>
<gene>
    <name evidence="3" type="ORF">SAMN05421677_102103</name>
</gene>
<dbReference type="AlphaFoldDB" id="A0A1H0FSV3"/>
<keyword evidence="4" id="KW-1185">Reference proteome</keyword>
<protein>
    <recommendedName>
        <fullName evidence="2">DUF4179 domain-containing protein</fullName>
    </recommendedName>
</protein>
<organism evidence="3 4">
    <name type="scientific">Halobacillus aidingensis</name>
    <dbReference type="NCBI Taxonomy" id="240303"/>
    <lineage>
        <taxon>Bacteria</taxon>
        <taxon>Bacillati</taxon>
        <taxon>Bacillota</taxon>
        <taxon>Bacilli</taxon>
        <taxon>Bacillales</taxon>
        <taxon>Bacillaceae</taxon>
        <taxon>Halobacillus</taxon>
    </lineage>
</organism>
<evidence type="ECO:0000259" key="2">
    <source>
        <dbReference type="Pfam" id="PF13786"/>
    </source>
</evidence>
<dbReference type="RefSeq" id="WP_089650886.1">
    <property type="nucleotide sequence ID" value="NZ_FNIZ01000002.1"/>
</dbReference>
<feature type="transmembrane region" description="Helical" evidence="1">
    <location>
        <begin position="42"/>
        <end position="62"/>
    </location>
</feature>
<keyword evidence="1" id="KW-0472">Membrane</keyword>
<dbReference type="Pfam" id="PF13786">
    <property type="entry name" value="DUF4179"/>
    <property type="match status" value="1"/>
</dbReference>
<keyword evidence="1" id="KW-1133">Transmembrane helix</keyword>
<feature type="domain" description="DUF4179" evidence="2">
    <location>
        <begin position="36"/>
        <end position="118"/>
    </location>
</feature>
<sequence length="345" mass="40652">MSNRWKYPEKVQQMKFKEEHQSQVFHHLQSSTPQQKRTIGRLWMAAAVVVLLLGGLLFTPAMEHVVAKIPYISQFIEQEEDRMEQMETFFSEATQTVEKEGYQIGNMQVSRDDKEVIVELIEMEDGKQKVQTIVEEHLEKNGFHDYEVSVQPFEERVQQSDVTEEEMEQYYKNTKELEEKLTTRLKEENFELMFPVQVQMNPTRGVYINVIVPKTETRLSLLEEIMLEEGHVYNEEPELDIRQVEKKAREQEIRWGETGAIHDIAQAMMESEQYPVTGFAFSFHPYPLQIKIKTSLDRSDKSSKEIAEEIREEIDLFIQTGEKTAPIREDEYEVYVLSKDKKNIQ</sequence>
<dbReference type="Proteomes" id="UP000198860">
    <property type="component" value="Unassembled WGS sequence"/>
</dbReference>
<evidence type="ECO:0000256" key="1">
    <source>
        <dbReference type="SAM" id="Phobius"/>
    </source>
</evidence>
<dbReference type="InterPro" id="IPR025436">
    <property type="entry name" value="DUF4179"/>
</dbReference>